<dbReference type="InterPro" id="IPR013968">
    <property type="entry name" value="PKS_KR"/>
</dbReference>
<protein>
    <recommendedName>
        <fullName evidence="10">PKS/mFAS DH domain-containing protein</fullName>
    </recommendedName>
</protein>
<keyword evidence="4" id="KW-0521">NADP</keyword>
<dbReference type="GO" id="GO:0004312">
    <property type="term" value="F:fatty acid synthase activity"/>
    <property type="evidence" value="ECO:0007669"/>
    <property type="project" value="TreeGrafter"/>
</dbReference>
<evidence type="ECO:0000313" key="11">
    <source>
        <dbReference type="EMBL" id="KAK8761426.1"/>
    </source>
</evidence>
<dbReference type="Gene3D" id="3.40.366.10">
    <property type="entry name" value="Malonyl-Coenzyme A Acyl Carrier Protein, domain 2"/>
    <property type="match status" value="1"/>
</dbReference>
<dbReference type="PANTHER" id="PTHR43775:SF7">
    <property type="entry name" value="FATTY ACID SYNTHASE"/>
    <property type="match status" value="1"/>
</dbReference>
<gene>
    <name evidence="11" type="ORF">V5799_027309</name>
</gene>
<keyword evidence="8" id="KW-0511">Multifunctional enzyme</keyword>
<evidence type="ECO:0000256" key="3">
    <source>
        <dbReference type="ARBA" id="ARBA00022832"/>
    </source>
</evidence>
<dbReference type="InterPro" id="IPR049552">
    <property type="entry name" value="PKS_DH_N"/>
</dbReference>
<keyword evidence="7" id="KW-0275">Fatty acid biosynthesis</keyword>
<dbReference type="InterPro" id="IPR016039">
    <property type="entry name" value="Thiolase-like"/>
</dbReference>
<dbReference type="Gene3D" id="3.10.129.110">
    <property type="entry name" value="Polyketide synthase dehydratase"/>
    <property type="match status" value="1"/>
</dbReference>
<comment type="caution">
    <text evidence="9">Lacks conserved residue(s) required for the propagation of feature annotation.</text>
</comment>
<reference evidence="11 12" key="1">
    <citation type="journal article" date="2023" name="Arcadia Sci">
        <title>De novo assembly of a long-read Amblyomma americanum tick genome.</title>
        <authorList>
            <person name="Chou S."/>
            <person name="Poskanzer K.E."/>
            <person name="Rollins M."/>
            <person name="Thuy-Boun P.S."/>
        </authorList>
    </citation>
    <scope>NUCLEOTIDE SEQUENCE [LARGE SCALE GENOMIC DNA]</scope>
    <source>
        <strain evidence="11">F_SG_1</strain>
        <tissue evidence="11">Salivary glands</tissue>
    </source>
</reference>
<dbReference type="InterPro" id="IPR042104">
    <property type="entry name" value="PKS_dehydratase_sf"/>
</dbReference>
<dbReference type="InterPro" id="IPR049900">
    <property type="entry name" value="PKS_mFAS_DH"/>
</dbReference>
<evidence type="ECO:0000256" key="2">
    <source>
        <dbReference type="ARBA" id="ARBA00022516"/>
    </source>
</evidence>
<dbReference type="Gene3D" id="3.40.50.150">
    <property type="entry name" value="Vaccinia Virus protein VP39"/>
    <property type="match status" value="1"/>
</dbReference>
<dbReference type="Pfam" id="PF16197">
    <property type="entry name" value="KAsynt_C_assoc"/>
    <property type="match status" value="1"/>
</dbReference>
<dbReference type="GO" id="GO:0016491">
    <property type="term" value="F:oxidoreductase activity"/>
    <property type="evidence" value="ECO:0007669"/>
    <property type="project" value="UniProtKB-KW"/>
</dbReference>
<keyword evidence="1" id="KW-0596">Phosphopantetheine</keyword>
<comment type="caution">
    <text evidence="11">The sequence shown here is derived from an EMBL/GenBank/DDBJ whole genome shotgun (WGS) entry which is preliminary data.</text>
</comment>
<dbReference type="Pfam" id="PF21089">
    <property type="entry name" value="PKS_DH_N"/>
    <property type="match status" value="1"/>
</dbReference>
<evidence type="ECO:0000256" key="5">
    <source>
        <dbReference type="ARBA" id="ARBA00023002"/>
    </source>
</evidence>
<dbReference type="Gene3D" id="3.40.47.10">
    <property type="match status" value="1"/>
</dbReference>
<evidence type="ECO:0000256" key="4">
    <source>
        <dbReference type="ARBA" id="ARBA00022857"/>
    </source>
</evidence>
<feature type="domain" description="PKS/mFAS DH" evidence="10">
    <location>
        <begin position="310"/>
        <end position="589"/>
    </location>
</feature>
<evidence type="ECO:0000256" key="6">
    <source>
        <dbReference type="ARBA" id="ARBA00023098"/>
    </source>
</evidence>
<dbReference type="InterPro" id="IPR032821">
    <property type="entry name" value="PKS_assoc"/>
</dbReference>
<dbReference type="InterPro" id="IPR020807">
    <property type="entry name" value="PKS_DH"/>
</dbReference>
<proteinExistence type="predicted"/>
<keyword evidence="12" id="KW-1185">Reference proteome</keyword>
<organism evidence="11 12">
    <name type="scientific">Amblyomma americanum</name>
    <name type="common">Lone star tick</name>
    <dbReference type="NCBI Taxonomy" id="6943"/>
    <lineage>
        <taxon>Eukaryota</taxon>
        <taxon>Metazoa</taxon>
        <taxon>Ecdysozoa</taxon>
        <taxon>Arthropoda</taxon>
        <taxon>Chelicerata</taxon>
        <taxon>Arachnida</taxon>
        <taxon>Acari</taxon>
        <taxon>Parasitiformes</taxon>
        <taxon>Ixodida</taxon>
        <taxon>Ixodoidea</taxon>
        <taxon>Ixodidae</taxon>
        <taxon>Amblyomminae</taxon>
        <taxon>Amblyomma</taxon>
    </lineage>
</organism>
<dbReference type="SMART" id="SM00826">
    <property type="entry name" value="PKS_DH"/>
    <property type="match status" value="1"/>
</dbReference>
<dbReference type="Pfam" id="PF08659">
    <property type="entry name" value="KR"/>
    <property type="match status" value="1"/>
</dbReference>
<keyword evidence="2" id="KW-0444">Lipid biosynthesis</keyword>
<dbReference type="InterPro" id="IPR057326">
    <property type="entry name" value="KR_dom"/>
</dbReference>
<dbReference type="SUPFAM" id="SSF51735">
    <property type="entry name" value="NAD(P)-binding Rossmann-fold domains"/>
    <property type="match status" value="1"/>
</dbReference>
<sequence>ITSMAKVILAMETGMIAGNLHFKEPHPNITALRDGRLEVVTETTPFPGGLIGVHSCGVGGTNVHAILESNPGPHVDTLPRQKPGLPRLVLMAGRSRDSLEASLERLASEGPYPDSSYALLNKVGQASLKQFPYRGYAVVPVGDSGGGVVKVVEQSPSERRPLWFAFTGLGCQWDAMAQQMMQFDLFASSIRRSHGLVQTLGIDLVTMITSQEASSHTMAPIFVSIVAIQPILRRSMGPASSCVGLMKRNAENRSFFLSSLGKLHTLGVQMDLSPLFPPIPWPVPRGTPSIGHLVAWDHAQTWDVIGWKDCVSFGQAPHGSSPSEELITIDLDANEQDRYLADHQIDGEVLFPLSGYISLVWKCLVKRCGKPFNEVPVLFENVTLHRRTALPTNGSVQFSVSIMYTSGQFEVRQASTVAASGRVRIAVEGMSTPDKELPNAAVETVIYELEAEDVYLELRQRGYQYGPTFKGIIKAGIQNPFGKLRWEDNWVTFIESMLQFSILRNPLRTLTTACQLQLCHIDPQIQAQAVEKSPECGVDVIYNHQRNTLRAGGVLLRGLMTRVSKRRSKQPVQTFQEYRFVPYMDDEATRTEREADVHEYVQVCSGVTRHLLDSWCTNESHNSDIVKKLHEAPQTIIDSYLENPSENHGLLRTLVATSRKKTGTDSSLDLSIKSALTANEKNIENDLLNTALFGDDALGHLLDVAVENTSDYRIRVLELASQTSLFAPWIIPLLTGSNSSLRAEYTVAHASLGILGPEQTPQGVKAVTWGPSFTSSGKVAEADIIAVRGKTLTSKSLEALAEELHMLCRVNGFVLVAHRTVLSPAEVFLSAQAKVLFPVHSISEMVAAFSSSGLRLVGLRSNNMSALLLFRKFPVQAAKVEMLRVNNLTSYGVEAVLNKILEYRSKPVGENLWLLATGTSGVDGLTKCLRDAAAGGRIRCILDASIEKPSEVTDFSLNNPVYKDVVEKDLVRNVYRDGQWGCYRHAAPKSGDPPKKRTEFAMRNCSDLDNWLESPLGYSLPQSKEAGANRILCNVYYASVNHRDVLSTTEKPPLPGTNEECEHLQKRFPDVENWRFVNFQAISLHDHILEHTEGRGVDFVLDCEDGCLPWNARYMDVNAHGTNSPLLGAVSLNRSSVAVTGDILDRLHCDDAAAFADKRRVDRTGQRGHQFWRCAYAGGHSLHCRPGTGGFPTGGVWKRCCKSGITAISRTYFYAHKTYIVAGGMCTFGMELADWMVARGCRKLILTTQCGGSPGYQRLCMHRWHCVGATVRVINVDISTEKGAREAMKEAVAMGPVGGIFNLLAMLRNPLLGEQTSEAFPAICEYKLNSTKRLDQLSRELCPHLDHFVDFTSTHSGRGNPGRALWCYADSSVEHICERRAADGMPGNLFCTRISQAAAD</sequence>
<dbReference type="Proteomes" id="UP001321473">
    <property type="component" value="Unassembled WGS sequence"/>
</dbReference>
<evidence type="ECO:0000259" key="10">
    <source>
        <dbReference type="PROSITE" id="PS52019"/>
    </source>
</evidence>
<evidence type="ECO:0000313" key="12">
    <source>
        <dbReference type="Proteomes" id="UP001321473"/>
    </source>
</evidence>
<dbReference type="Pfam" id="PF21149">
    <property type="entry name" value="FAS_pseudo-KR"/>
    <property type="match status" value="1"/>
</dbReference>
<keyword evidence="6" id="KW-0443">Lipid metabolism</keyword>
<dbReference type="Gene3D" id="3.90.180.10">
    <property type="entry name" value="Medium-chain alcohol dehydrogenases, catalytic domain"/>
    <property type="match status" value="2"/>
</dbReference>
<name>A0AAQ4DG36_AMBAM</name>
<accession>A0AAQ4DG36</accession>
<keyword evidence="5" id="KW-0560">Oxidoreductase</keyword>
<dbReference type="Gene3D" id="3.40.50.720">
    <property type="entry name" value="NAD(P)-binding Rossmann-like Domain"/>
    <property type="match status" value="2"/>
</dbReference>
<dbReference type="PROSITE" id="PS52019">
    <property type="entry name" value="PKS_MFAS_DH"/>
    <property type="match status" value="1"/>
</dbReference>
<dbReference type="EMBL" id="JARKHS020031182">
    <property type="protein sequence ID" value="KAK8761426.1"/>
    <property type="molecule type" value="Genomic_DNA"/>
</dbReference>
<evidence type="ECO:0000256" key="8">
    <source>
        <dbReference type="ARBA" id="ARBA00023268"/>
    </source>
</evidence>
<keyword evidence="3" id="KW-0276">Fatty acid metabolism</keyword>
<dbReference type="InterPro" id="IPR049391">
    <property type="entry name" value="FAS_pseudo-KR"/>
</dbReference>
<dbReference type="InterPro" id="IPR001227">
    <property type="entry name" value="Ac_transferase_dom_sf"/>
</dbReference>
<dbReference type="Gene3D" id="3.30.70.3290">
    <property type="match status" value="2"/>
</dbReference>
<evidence type="ECO:0000256" key="1">
    <source>
        <dbReference type="ARBA" id="ARBA00022450"/>
    </source>
</evidence>
<feature type="region of interest" description="C-terminal hotdog fold" evidence="9">
    <location>
        <begin position="446"/>
        <end position="589"/>
    </location>
</feature>
<dbReference type="SUPFAM" id="SSF53901">
    <property type="entry name" value="Thiolase-like"/>
    <property type="match status" value="1"/>
</dbReference>
<evidence type="ECO:0000256" key="7">
    <source>
        <dbReference type="ARBA" id="ARBA00023160"/>
    </source>
</evidence>
<dbReference type="InterPro" id="IPR036291">
    <property type="entry name" value="NAD(P)-bd_dom_sf"/>
</dbReference>
<evidence type="ECO:0000256" key="9">
    <source>
        <dbReference type="PROSITE-ProRule" id="PRU01363"/>
    </source>
</evidence>
<dbReference type="SMART" id="SM00822">
    <property type="entry name" value="PKS_KR"/>
    <property type="match status" value="1"/>
</dbReference>
<feature type="non-terminal residue" evidence="11">
    <location>
        <position position="1"/>
    </location>
</feature>
<dbReference type="GO" id="GO:0006633">
    <property type="term" value="P:fatty acid biosynthetic process"/>
    <property type="evidence" value="ECO:0007669"/>
    <property type="project" value="UniProtKB-KW"/>
</dbReference>
<feature type="region of interest" description="N-terminal hotdog fold" evidence="9">
    <location>
        <begin position="310"/>
        <end position="432"/>
    </location>
</feature>
<dbReference type="InterPro" id="IPR050091">
    <property type="entry name" value="PKS_NRPS_Biosynth_Enz"/>
</dbReference>
<dbReference type="InterPro" id="IPR029063">
    <property type="entry name" value="SAM-dependent_MTases_sf"/>
</dbReference>
<dbReference type="PANTHER" id="PTHR43775">
    <property type="entry name" value="FATTY ACID SYNTHASE"/>
    <property type="match status" value="1"/>
</dbReference>